<feature type="compositionally biased region" description="Basic and acidic residues" evidence="1">
    <location>
        <begin position="201"/>
        <end position="223"/>
    </location>
</feature>
<feature type="compositionally biased region" description="Polar residues" evidence="1">
    <location>
        <begin position="87"/>
        <end position="100"/>
    </location>
</feature>
<feature type="region of interest" description="Disordered" evidence="1">
    <location>
        <begin position="558"/>
        <end position="589"/>
    </location>
</feature>
<feature type="region of interest" description="Disordered" evidence="1">
    <location>
        <begin position="500"/>
        <end position="541"/>
    </location>
</feature>
<gene>
    <name evidence="2" type="ORF">CCHL11_07946</name>
</gene>
<evidence type="ECO:0000313" key="2">
    <source>
        <dbReference type="EMBL" id="OLN97725.1"/>
    </source>
</evidence>
<feature type="compositionally biased region" description="Basic and acidic residues" evidence="1">
    <location>
        <begin position="255"/>
        <end position="279"/>
    </location>
</feature>
<dbReference type="Proteomes" id="UP000186583">
    <property type="component" value="Unassembled WGS sequence"/>
</dbReference>
<name>A0A1Q8S8H4_9PEZI</name>
<dbReference type="OrthoDB" id="610608at2759"/>
<organism evidence="2 3">
    <name type="scientific">Colletotrichum chlorophyti</name>
    <dbReference type="NCBI Taxonomy" id="708187"/>
    <lineage>
        <taxon>Eukaryota</taxon>
        <taxon>Fungi</taxon>
        <taxon>Dikarya</taxon>
        <taxon>Ascomycota</taxon>
        <taxon>Pezizomycotina</taxon>
        <taxon>Sordariomycetes</taxon>
        <taxon>Hypocreomycetidae</taxon>
        <taxon>Glomerellales</taxon>
        <taxon>Glomerellaceae</taxon>
        <taxon>Colletotrichum</taxon>
    </lineage>
</organism>
<feature type="compositionally biased region" description="Polar residues" evidence="1">
    <location>
        <begin position="604"/>
        <end position="621"/>
    </location>
</feature>
<reference evidence="2 3" key="1">
    <citation type="submission" date="2016-11" db="EMBL/GenBank/DDBJ databases">
        <title>Draft Genome Assembly of Colletotrichum chlorophyti a pathogen of herbaceous plants.</title>
        <authorList>
            <person name="Gan P."/>
            <person name="Narusaka M."/>
            <person name="Tsushima A."/>
            <person name="Narusaka Y."/>
            <person name="Takano Y."/>
            <person name="Shirasu K."/>
        </authorList>
    </citation>
    <scope>NUCLEOTIDE SEQUENCE [LARGE SCALE GENOMIC DNA]</scope>
    <source>
        <strain evidence="2 3">NTL11</strain>
    </source>
</reference>
<feature type="compositionally biased region" description="Polar residues" evidence="1">
    <location>
        <begin position="631"/>
        <end position="649"/>
    </location>
</feature>
<feature type="compositionally biased region" description="Polar residues" evidence="1">
    <location>
        <begin position="508"/>
        <end position="518"/>
    </location>
</feature>
<evidence type="ECO:0000313" key="3">
    <source>
        <dbReference type="Proteomes" id="UP000186583"/>
    </source>
</evidence>
<feature type="region of interest" description="Disordered" evidence="1">
    <location>
        <begin position="717"/>
        <end position="748"/>
    </location>
</feature>
<feature type="compositionally biased region" description="Basic and acidic residues" evidence="1">
    <location>
        <begin position="9"/>
        <end position="22"/>
    </location>
</feature>
<dbReference type="AlphaFoldDB" id="A0A1Q8S8H4"/>
<evidence type="ECO:0008006" key="4">
    <source>
        <dbReference type="Google" id="ProtNLM"/>
    </source>
</evidence>
<feature type="region of interest" description="Disordered" evidence="1">
    <location>
        <begin position="201"/>
        <end position="285"/>
    </location>
</feature>
<dbReference type="STRING" id="708187.A0A1Q8S8H4"/>
<evidence type="ECO:0000256" key="1">
    <source>
        <dbReference type="SAM" id="MobiDB-lite"/>
    </source>
</evidence>
<feature type="region of interest" description="Disordered" evidence="1">
    <location>
        <begin position="604"/>
        <end position="649"/>
    </location>
</feature>
<protein>
    <recommendedName>
        <fullName evidence="4">C2H2-type domain-containing protein</fullName>
    </recommendedName>
</protein>
<feature type="compositionally biased region" description="Basic and acidic residues" evidence="1">
    <location>
        <begin position="56"/>
        <end position="68"/>
    </location>
</feature>
<dbReference type="EMBL" id="MPGH01000005">
    <property type="protein sequence ID" value="OLN97725.1"/>
    <property type="molecule type" value="Genomic_DNA"/>
</dbReference>
<keyword evidence="3" id="KW-1185">Reference proteome</keyword>
<proteinExistence type="predicted"/>
<accession>A0A1Q8S8H4</accession>
<sequence>MTLRILSPSRERNSDKKRHDDQENQLGQASPDSAAPVQDQNRISLRRRRVPLRDSIMLRRKDSPEHSKGGLSTAANTPRKVLAPLGQQGSPSWMSESTSLPPTPCRSRFSDAPKLGVRSRESPARETQQPIQLARLPPRDTTFEISQMTVENSTGMPLDDDKLVSRICTMILDEEFGVGADRSSTPLKVWETVTRCLDEISKLSKPGTTDEPRGVGDVDRSPPESELPQRPTTSVVREPGDHDTKETSQFSAGDRGSKEIVLKHGPEDCSSKNDRRQGRENQMPCPFRIRNPVRFNVSDNWHCASGKWNNLDELQYDMPFHFRGQSLMEYRKHITRHHKHPSDSQLFQCPRCEKGFSEPEGFREHLLLPREQMCNTKSVTVSPHNDPEDGLTGSTARALSGAIECGVIGTWDELWKSLFPSDKVVPRPVILPAVELAQLEQEVFASSNMSNLKASLEERLKFLASQSANKDLFSAQMPVITASLALVFEAHLRSVFIACRNQPPGQGRPSSTRASQDAATGRTRKLSAASTTSSRSLETPGHHISAAAVNQVYGAAKTAPQLHDKHAQTSNGYEQHDKSSRAAKLPAPSMLTIPFPRISALTEQSDISTSQVSADETTSAKGHSDGEYSSGVESNPSSAGGFRDSNTTDIRCSKCNMRPSLRPNEEIFPDPYLGDTDLSTPGARHSACRFSDSGIGILCKNCRMLEELINSYSRASSLSVKAEQEPAQGETRAGLPPVSPDPSSVSLDENDEETLFDLILDSATYLDEDGQRKTEIVSPRFPPPQAGFSEYNRFGKDGNFF</sequence>
<comment type="caution">
    <text evidence="2">The sequence shown here is derived from an EMBL/GenBank/DDBJ whole genome shotgun (WGS) entry which is preliminary data.</text>
</comment>
<feature type="compositionally biased region" description="Low complexity" evidence="1">
    <location>
        <begin position="526"/>
        <end position="537"/>
    </location>
</feature>
<feature type="region of interest" description="Disordered" evidence="1">
    <location>
        <begin position="1"/>
        <end position="109"/>
    </location>
</feature>